<evidence type="ECO:0000259" key="6">
    <source>
        <dbReference type="PROSITE" id="PS50850"/>
    </source>
</evidence>
<dbReference type="GO" id="GO:0016020">
    <property type="term" value="C:membrane"/>
    <property type="evidence" value="ECO:0007669"/>
    <property type="project" value="UniProtKB-SubCell"/>
</dbReference>
<keyword evidence="4 5" id="KW-0472">Membrane</keyword>
<dbReference type="KEGG" id="pfy:PFICI_09749"/>
<gene>
    <name evidence="7" type="ORF">PFICI_09749</name>
</gene>
<keyword evidence="3 5" id="KW-1133">Transmembrane helix</keyword>
<name>W3WX43_PESFW</name>
<dbReference type="Proteomes" id="UP000030651">
    <property type="component" value="Unassembled WGS sequence"/>
</dbReference>
<dbReference type="InterPro" id="IPR020846">
    <property type="entry name" value="MFS_dom"/>
</dbReference>
<evidence type="ECO:0000256" key="3">
    <source>
        <dbReference type="ARBA" id="ARBA00022989"/>
    </source>
</evidence>
<feature type="transmembrane region" description="Helical" evidence="5">
    <location>
        <begin position="205"/>
        <end position="227"/>
    </location>
</feature>
<dbReference type="OMA" id="TSIVTIH"/>
<evidence type="ECO:0000313" key="7">
    <source>
        <dbReference type="EMBL" id="ETS77687.1"/>
    </source>
</evidence>
<reference evidence="8" key="1">
    <citation type="journal article" date="2015" name="BMC Genomics">
        <title>Genomic and transcriptomic analysis of the endophytic fungus Pestalotiopsis fici reveals its lifestyle and high potential for synthesis of natural products.</title>
        <authorList>
            <person name="Wang X."/>
            <person name="Zhang X."/>
            <person name="Liu L."/>
            <person name="Xiang M."/>
            <person name="Wang W."/>
            <person name="Sun X."/>
            <person name="Che Y."/>
            <person name="Guo L."/>
            <person name="Liu G."/>
            <person name="Guo L."/>
            <person name="Wang C."/>
            <person name="Yin W.B."/>
            <person name="Stadler M."/>
            <person name="Zhang X."/>
            <person name="Liu X."/>
        </authorList>
    </citation>
    <scope>NUCLEOTIDE SEQUENCE [LARGE SCALE GENOMIC DNA]</scope>
    <source>
        <strain evidence="8">W106-1 / CGMCC3.15140</strain>
    </source>
</reference>
<dbReference type="InterPro" id="IPR036259">
    <property type="entry name" value="MFS_trans_sf"/>
</dbReference>
<dbReference type="GeneID" id="19274762"/>
<evidence type="ECO:0000256" key="2">
    <source>
        <dbReference type="ARBA" id="ARBA00022692"/>
    </source>
</evidence>
<dbReference type="OrthoDB" id="413079at2759"/>
<evidence type="ECO:0000256" key="5">
    <source>
        <dbReference type="SAM" id="Phobius"/>
    </source>
</evidence>
<dbReference type="PANTHER" id="PTHR23514">
    <property type="entry name" value="BYPASS OF STOP CODON PROTEIN 6"/>
    <property type="match status" value="1"/>
</dbReference>
<dbReference type="Pfam" id="PF07690">
    <property type="entry name" value="MFS_1"/>
    <property type="match status" value="1"/>
</dbReference>
<feature type="transmembrane region" description="Helical" evidence="5">
    <location>
        <begin position="325"/>
        <end position="347"/>
    </location>
</feature>
<feature type="transmembrane region" description="Helical" evidence="5">
    <location>
        <begin position="154"/>
        <end position="177"/>
    </location>
</feature>
<evidence type="ECO:0000256" key="4">
    <source>
        <dbReference type="ARBA" id="ARBA00023136"/>
    </source>
</evidence>
<feature type="transmembrane region" description="Helical" evidence="5">
    <location>
        <begin position="239"/>
        <end position="259"/>
    </location>
</feature>
<dbReference type="AlphaFoldDB" id="W3WX43"/>
<dbReference type="InterPro" id="IPR051788">
    <property type="entry name" value="MFS_Transporter"/>
</dbReference>
<dbReference type="GO" id="GO:0022857">
    <property type="term" value="F:transmembrane transporter activity"/>
    <property type="evidence" value="ECO:0007669"/>
    <property type="project" value="InterPro"/>
</dbReference>
<dbReference type="eggNOG" id="ENOG502QU6M">
    <property type="taxonomic scope" value="Eukaryota"/>
</dbReference>
<dbReference type="InParanoid" id="W3WX43"/>
<dbReference type="HOGENOM" id="CLU_021993_3_1_1"/>
<dbReference type="SUPFAM" id="SSF103473">
    <property type="entry name" value="MFS general substrate transporter"/>
    <property type="match status" value="1"/>
</dbReference>
<accession>W3WX43</accession>
<proteinExistence type="predicted"/>
<dbReference type="FunCoup" id="W3WX43">
    <property type="interactions" value="14"/>
</dbReference>
<dbReference type="RefSeq" id="XP_007836521.1">
    <property type="nucleotide sequence ID" value="XM_007838330.1"/>
</dbReference>
<feature type="transmembrane region" description="Helical" evidence="5">
    <location>
        <begin position="359"/>
        <end position="378"/>
    </location>
</feature>
<evidence type="ECO:0000256" key="1">
    <source>
        <dbReference type="ARBA" id="ARBA00004141"/>
    </source>
</evidence>
<dbReference type="InterPro" id="IPR011701">
    <property type="entry name" value="MFS"/>
</dbReference>
<feature type="transmembrane region" description="Helical" evidence="5">
    <location>
        <begin position="65"/>
        <end position="85"/>
    </location>
</feature>
<dbReference type="PANTHER" id="PTHR23514:SF15">
    <property type="entry name" value="TRANSPORTER, PUTATIVE (AFU_ORTHOLOGUE AFUA_8G05090)-RELATED"/>
    <property type="match status" value="1"/>
</dbReference>
<sequence>MELRGIQETEVQSPADQAPHAFDGISAKSSKAKIAAANAVQFLAGMNGNGRLAGAFTNVHISARLGIGGTLVVGSISQILAYALVLWKPPFPLFACSFFFSGLGVAYQDAQSNAFVANLDNAYRWLGILHAIFGVGALVSPLAATAIASRTPHWHYYFIILLGLASANLVVIIWAFWPSLLKVQPSKSTDSPSKELWTALTQRPVWVLSGFFFLYVGAEITAGGYVVEFLISVRNGEPSSVGYVASGFWGGLALGRVVLADITNILGERRMIFVYIAIAIALQLLFWLVPNIIASAVVVSLLGFIIAPFFPVGISVLIKLLPKELHVAAVGLTATIGQAGSAAFPFMTGAIASAKGVGVLQPIMIALLGGMCVLWFLMPRVSEHPE</sequence>
<feature type="transmembrane region" description="Helical" evidence="5">
    <location>
        <begin position="271"/>
        <end position="289"/>
    </location>
</feature>
<comment type="subcellular location">
    <subcellularLocation>
        <location evidence="1">Membrane</location>
        <topology evidence="1">Multi-pass membrane protein</topology>
    </subcellularLocation>
</comment>
<dbReference type="FunFam" id="1.20.1250.20:FF:000286">
    <property type="entry name" value="MFS efflux transporter"/>
    <property type="match status" value="1"/>
</dbReference>
<feature type="transmembrane region" description="Helical" evidence="5">
    <location>
        <begin position="295"/>
        <end position="318"/>
    </location>
</feature>
<feature type="transmembrane region" description="Helical" evidence="5">
    <location>
        <begin position="122"/>
        <end position="148"/>
    </location>
</feature>
<protein>
    <recommendedName>
        <fullName evidence="6">Major facilitator superfamily (MFS) profile domain-containing protein</fullName>
    </recommendedName>
</protein>
<evidence type="ECO:0000313" key="8">
    <source>
        <dbReference type="Proteomes" id="UP000030651"/>
    </source>
</evidence>
<feature type="domain" description="Major facilitator superfamily (MFS) profile" evidence="6">
    <location>
        <begin position="205"/>
        <end position="386"/>
    </location>
</feature>
<keyword evidence="2 5" id="KW-0812">Transmembrane</keyword>
<organism evidence="7 8">
    <name type="scientific">Pestalotiopsis fici (strain W106-1 / CGMCC3.15140)</name>
    <dbReference type="NCBI Taxonomy" id="1229662"/>
    <lineage>
        <taxon>Eukaryota</taxon>
        <taxon>Fungi</taxon>
        <taxon>Dikarya</taxon>
        <taxon>Ascomycota</taxon>
        <taxon>Pezizomycotina</taxon>
        <taxon>Sordariomycetes</taxon>
        <taxon>Xylariomycetidae</taxon>
        <taxon>Amphisphaeriales</taxon>
        <taxon>Sporocadaceae</taxon>
        <taxon>Pestalotiopsis</taxon>
    </lineage>
</organism>
<dbReference type="PROSITE" id="PS50850">
    <property type="entry name" value="MFS"/>
    <property type="match status" value="1"/>
</dbReference>
<keyword evidence="8" id="KW-1185">Reference proteome</keyword>
<dbReference type="EMBL" id="KI912115">
    <property type="protein sequence ID" value="ETS77687.1"/>
    <property type="molecule type" value="Genomic_DNA"/>
</dbReference>
<dbReference type="Gene3D" id="1.20.1250.20">
    <property type="entry name" value="MFS general substrate transporter like domains"/>
    <property type="match status" value="1"/>
</dbReference>